<evidence type="ECO:0000259" key="1">
    <source>
        <dbReference type="PROSITE" id="PS50206"/>
    </source>
</evidence>
<dbReference type="GO" id="GO:0050313">
    <property type="term" value="F:sulfur dioxygenase activity"/>
    <property type="evidence" value="ECO:0007669"/>
    <property type="project" value="InterPro"/>
</dbReference>
<organism evidence="2 3">
    <name type="scientific">Desulfoprunum benzoelyticum</name>
    <dbReference type="NCBI Taxonomy" id="1506996"/>
    <lineage>
        <taxon>Bacteria</taxon>
        <taxon>Pseudomonadati</taxon>
        <taxon>Thermodesulfobacteriota</taxon>
        <taxon>Desulfobulbia</taxon>
        <taxon>Desulfobulbales</taxon>
        <taxon>Desulfobulbaceae</taxon>
        <taxon>Desulfoprunum</taxon>
    </lineage>
</organism>
<evidence type="ECO:0000313" key="2">
    <source>
        <dbReference type="EMBL" id="MBB5348808.1"/>
    </source>
</evidence>
<gene>
    <name evidence="2" type="ORF">HNQ81_002548</name>
</gene>
<proteinExistence type="predicted"/>
<dbReference type="PANTHER" id="PTHR43084:SF7">
    <property type="entry name" value="BETA-LACTAMASE DOMAIN PROTEIN"/>
    <property type="match status" value="1"/>
</dbReference>
<dbReference type="Gene3D" id="3.40.250.10">
    <property type="entry name" value="Rhodanese-like domain"/>
    <property type="match status" value="1"/>
</dbReference>
<dbReference type="InterPro" id="IPR001763">
    <property type="entry name" value="Rhodanese-like_dom"/>
</dbReference>
<dbReference type="Pfam" id="PF00581">
    <property type="entry name" value="Rhodanese"/>
    <property type="match status" value="1"/>
</dbReference>
<dbReference type="GO" id="GO:0016787">
    <property type="term" value="F:hydrolase activity"/>
    <property type="evidence" value="ECO:0007669"/>
    <property type="project" value="UniProtKB-KW"/>
</dbReference>
<dbReference type="CDD" id="cd07724">
    <property type="entry name" value="POD-like_MBL-fold"/>
    <property type="match status" value="1"/>
</dbReference>
<dbReference type="Pfam" id="PF00753">
    <property type="entry name" value="Lactamase_B"/>
    <property type="match status" value="1"/>
</dbReference>
<dbReference type="InterPro" id="IPR001279">
    <property type="entry name" value="Metallo-B-lactamas"/>
</dbReference>
<dbReference type="RefSeq" id="WP_183351630.1">
    <property type="nucleotide sequence ID" value="NZ_JACHEO010000015.1"/>
</dbReference>
<dbReference type="EMBL" id="JACHEO010000015">
    <property type="protein sequence ID" value="MBB5348808.1"/>
    <property type="molecule type" value="Genomic_DNA"/>
</dbReference>
<reference evidence="2 3" key="1">
    <citation type="submission" date="2020-08" db="EMBL/GenBank/DDBJ databases">
        <title>Genomic Encyclopedia of Type Strains, Phase IV (KMG-IV): sequencing the most valuable type-strain genomes for metagenomic binning, comparative biology and taxonomic classification.</title>
        <authorList>
            <person name="Goeker M."/>
        </authorList>
    </citation>
    <scope>NUCLEOTIDE SEQUENCE [LARGE SCALE GENOMIC DNA]</scope>
    <source>
        <strain evidence="2 3">DSM 28570</strain>
    </source>
</reference>
<dbReference type="GO" id="GO:0006749">
    <property type="term" value="P:glutathione metabolic process"/>
    <property type="evidence" value="ECO:0007669"/>
    <property type="project" value="InterPro"/>
</dbReference>
<dbReference type="SUPFAM" id="SSF56281">
    <property type="entry name" value="Metallo-hydrolase/oxidoreductase"/>
    <property type="match status" value="1"/>
</dbReference>
<dbReference type="InterPro" id="IPR036866">
    <property type="entry name" value="RibonucZ/Hydroxyglut_hydro"/>
</dbReference>
<evidence type="ECO:0000313" key="3">
    <source>
        <dbReference type="Proteomes" id="UP000539642"/>
    </source>
</evidence>
<dbReference type="InterPro" id="IPR051682">
    <property type="entry name" value="Mito_Persulfide_Diox"/>
</dbReference>
<keyword evidence="2" id="KW-0378">Hydrolase</keyword>
<name>A0A840V1T3_9BACT</name>
<dbReference type="InterPro" id="IPR044528">
    <property type="entry name" value="POD-like_MBL-fold"/>
</dbReference>
<accession>A0A840V1T3</accession>
<dbReference type="Gene3D" id="3.60.15.10">
    <property type="entry name" value="Ribonuclease Z/Hydroxyacylglutathione hydrolase-like"/>
    <property type="match status" value="1"/>
</dbReference>
<keyword evidence="3" id="KW-1185">Reference proteome</keyword>
<dbReference type="GO" id="GO:0070813">
    <property type="term" value="P:hydrogen sulfide metabolic process"/>
    <property type="evidence" value="ECO:0007669"/>
    <property type="project" value="TreeGrafter"/>
</dbReference>
<dbReference type="SMART" id="SM00849">
    <property type="entry name" value="Lactamase_B"/>
    <property type="match status" value="1"/>
</dbReference>
<dbReference type="PANTHER" id="PTHR43084">
    <property type="entry name" value="PERSULFIDE DIOXYGENASE ETHE1"/>
    <property type="match status" value="1"/>
</dbReference>
<dbReference type="PROSITE" id="PS50206">
    <property type="entry name" value="RHODANESE_3"/>
    <property type="match status" value="1"/>
</dbReference>
<comment type="caution">
    <text evidence="2">The sequence shown here is derived from an EMBL/GenBank/DDBJ whole genome shotgun (WGS) entry which is preliminary data.</text>
</comment>
<dbReference type="SUPFAM" id="SSF52821">
    <property type="entry name" value="Rhodanese/Cell cycle control phosphatase"/>
    <property type="match status" value="1"/>
</dbReference>
<dbReference type="SMART" id="SM00450">
    <property type="entry name" value="RHOD"/>
    <property type="match status" value="1"/>
</dbReference>
<feature type="domain" description="Rhodanese" evidence="1">
    <location>
        <begin position="17"/>
        <end position="111"/>
    </location>
</feature>
<dbReference type="Proteomes" id="UP000539642">
    <property type="component" value="Unassembled WGS sequence"/>
</dbReference>
<dbReference type="InterPro" id="IPR036873">
    <property type="entry name" value="Rhodanese-like_dom_sf"/>
</dbReference>
<protein>
    <submittedName>
        <fullName evidence="2">Glyoxylase-like metal-dependent hydrolase (Beta-lactamase superfamily II)</fullName>
    </submittedName>
</protein>
<dbReference type="AlphaFoldDB" id="A0A840V1T3"/>
<sequence length="386" mass="42709">MSLFTYTAAELYSWITGKEDIVVIDVRNTIDFGKFHLESPFPFEMHNIPYFDFIEDEDGSVARVPQGSRIRIVCAKESSARFVAEIFDRHGFTDVGYLEGGIKSWGNLLVPVRLNPGAGFSLYQFIRPGKASCSYGLIYKDELMLFDPSRNVRFYLDFAAAHGCRLVATFETHLQADYIAGSRLLAAATGARFYANASDFAHAKLSYSALQDGGIHSFSQAGGPTVKVLFTPGHTPGSTSFIVNEQYLISGDSIFIHSIGRPDLGGKVDEWSVALFRTLKMMWALDDGMIVLPAHFMSWDEADGNLTFTATLARTREYNSDIHAITDSAAFLAFIKANMRKQPDEYAAIRRINANLEEVDDERAEELDLGKNECAAEAHAASKAGN</sequence>